<dbReference type="PANTHER" id="PTHR10629">
    <property type="entry name" value="CYTOSINE-SPECIFIC METHYLTRANSFERASE"/>
    <property type="match status" value="1"/>
</dbReference>
<evidence type="ECO:0000256" key="7">
    <source>
        <dbReference type="RuleBase" id="RU000416"/>
    </source>
</evidence>
<evidence type="ECO:0000256" key="6">
    <source>
        <dbReference type="PROSITE-ProRule" id="PRU01016"/>
    </source>
</evidence>
<keyword evidence="2 6" id="KW-0808">Transferase</keyword>
<dbReference type="PROSITE" id="PS51679">
    <property type="entry name" value="SAM_MT_C5"/>
    <property type="match status" value="1"/>
</dbReference>
<dbReference type="PRINTS" id="PR00105">
    <property type="entry name" value="C5METTRFRASE"/>
</dbReference>
<dbReference type="InterPro" id="IPR001525">
    <property type="entry name" value="C5_MeTfrase"/>
</dbReference>
<feature type="active site" evidence="6">
    <location>
        <position position="192"/>
    </location>
</feature>
<keyword evidence="10" id="KW-1185">Reference proteome</keyword>
<accession>A0A1Z2XJU7</accession>
<dbReference type="REBASE" id="153313">
    <property type="entry name" value="M2.Psp27ORF5455P"/>
</dbReference>
<dbReference type="Proteomes" id="UP000186351">
    <property type="component" value="Chromosome"/>
</dbReference>
<keyword evidence="3 6" id="KW-0949">S-adenosyl-L-methionine</keyword>
<organism evidence="9 10">
    <name type="scientific">Muribaculum intestinale</name>
    <dbReference type="NCBI Taxonomy" id="1796646"/>
    <lineage>
        <taxon>Bacteria</taxon>
        <taxon>Pseudomonadati</taxon>
        <taxon>Bacteroidota</taxon>
        <taxon>Bacteroidia</taxon>
        <taxon>Bacteroidales</taxon>
        <taxon>Muribaculaceae</taxon>
        <taxon>Muribaculum</taxon>
    </lineage>
</organism>
<evidence type="ECO:0000256" key="4">
    <source>
        <dbReference type="ARBA" id="ARBA00022747"/>
    </source>
</evidence>
<comment type="similarity">
    <text evidence="6 7">Belongs to the class I-like SAM-binding methyltransferase superfamily. C5-methyltransferase family.</text>
</comment>
<dbReference type="EMBL" id="CP015402">
    <property type="protein sequence ID" value="ANU63223.1"/>
    <property type="molecule type" value="Genomic_DNA"/>
</dbReference>
<evidence type="ECO:0000256" key="5">
    <source>
        <dbReference type="ARBA" id="ARBA00047422"/>
    </source>
</evidence>
<protein>
    <recommendedName>
        <fullName evidence="8">Cytosine-specific methyltransferase</fullName>
        <ecNumber evidence="8">2.1.1.37</ecNumber>
    </recommendedName>
</protein>
<dbReference type="GO" id="GO:0003677">
    <property type="term" value="F:DNA binding"/>
    <property type="evidence" value="ECO:0007669"/>
    <property type="project" value="TreeGrafter"/>
</dbReference>
<gene>
    <name evidence="9" type="ORF">A4V02_05460</name>
</gene>
<dbReference type="STRING" id="1796646.A4V02_05460"/>
<sequence length="500" mass="57040">MINIPISSVKTKTDKEFFVEKVRLYIRLIECYVQKERLSLPQVQINNSVISEWRNIGFISTEADIKLLAKTVGKDAFAKLINCTAFALSDNDAQIVIQKIHNAARKKLQSKKSDKPTIVDLFCGAGGLSLGFIEAGYQVVLANDIQDVCCETYKYNHPELSSERVIMGDIRQVLDDFSIPEDVDIVVGGPPCQGFSSANQHHKVIDDPRNLLYKYFIEAVTKFAPKFVVMENVRGMLKVADQVISDYNNIRVNVKGEEVHYIADYQLLNSQNFGVAQSRERLIYIAIRSDIAEHFNITPASIYKTIESSMTDRFHALREALEFIRPLESPRIKGLTNVDDEATGKKIDINEYTGTDNEYLTEINCGRTIPFVFNHKARYASDTNYQIFERLEQGDDATDEKIKDIMPYSHRNHCFKDKYYKLIADKPCRTITAHLRMDCLSHIHPFQVRTITPREAARIQSFPDDYLFMGAYLKTYMQVGNAVPPLMAKQIATAIKPYLK</sequence>
<dbReference type="InterPro" id="IPR018117">
    <property type="entry name" value="C5_DNA_meth_AS"/>
</dbReference>
<dbReference type="RefSeq" id="WP_068960577.1">
    <property type="nucleotide sequence ID" value="NZ_CANBFH010000026.1"/>
</dbReference>
<reference evidence="10" key="1">
    <citation type="submission" date="2016-04" db="EMBL/GenBank/DDBJ databases">
        <title>Complete Genome Sequences of Twelve Strains of a Stable Defined Moderately Diverse Mouse Microbiota 2 (sDMDMm2).</title>
        <authorList>
            <person name="Uchimura Y."/>
            <person name="Wyss M."/>
            <person name="Brugiroux S."/>
            <person name="Limenitakis J.P."/>
            <person name="Stecher B."/>
            <person name="McCoy K.D."/>
            <person name="Macpherson A.J."/>
        </authorList>
    </citation>
    <scope>NUCLEOTIDE SEQUENCE [LARGE SCALE GENOMIC DNA]</scope>
    <source>
        <strain evidence="10">YL27</strain>
    </source>
</reference>
<evidence type="ECO:0000256" key="1">
    <source>
        <dbReference type="ARBA" id="ARBA00022603"/>
    </source>
</evidence>
<comment type="catalytic activity">
    <reaction evidence="5 8">
        <text>a 2'-deoxycytidine in DNA + S-adenosyl-L-methionine = a 5-methyl-2'-deoxycytidine in DNA + S-adenosyl-L-homocysteine + H(+)</text>
        <dbReference type="Rhea" id="RHEA:13681"/>
        <dbReference type="Rhea" id="RHEA-COMP:11369"/>
        <dbReference type="Rhea" id="RHEA-COMP:11370"/>
        <dbReference type="ChEBI" id="CHEBI:15378"/>
        <dbReference type="ChEBI" id="CHEBI:57856"/>
        <dbReference type="ChEBI" id="CHEBI:59789"/>
        <dbReference type="ChEBI" id="CHEBI:85452"/>
        <dbReference type="ChEBI" id="CHEBI:85454"/>
        <dbReference type="EC" id="2.1.1.37"/>
    </reaction>
</comment>
<dbReference type="AlphaFoldDB" id="A0A1B1S8W2"/>
<dbReference type="PANTHER" id="PTHR10629:SF52">
    <property type="entry name" value="DNA (CYTOSINE-5)-METHYLTRANSFERASE 1"/>
    <property type="match status" value="1"/>
</dbReference>
<dbReference type="Gene3D" id="3.90.120.10">
    <property type="entry name" value="DNA Methylase, subunit A, domain 2"/>
    <property type="match status" value="1"/>
</dbReference>
<dbReference type="Pfam" id="PF00145">
    <property type="entry name" value="DNA_methylase"/>
    <property type="match status" value="1"/>
</dbReference>
<dbReference type="REBASE" id="205224">
    <property type="entry name" value="M1.MinYL27ORF12310P"/>
</dbReference>
<evidence type="ECO:0000313" key="10">
    <source>
        <dbReference type="Proteomes" id="UP000186351"/>
    </source>
</evidence>
<dbReference type="GO" id="GO:0032259">
    <property type="term" value="P:methylation"/>
    <property type="evidence" value="ECO:0007669"/>
    <property type="project" value="UniProtKB-KW"/>
</dbReference>
<dbReference type="GO" id="GO:0003886">
    <property type="term" value="F:DNA (cytosine-5-)-methyltransferase activity"/>
    <property type="evidence" value="ECO:0007669"/>
    <property type="project" value="UniProtKB-EC"/>
</dbReference>
<dbReference type="NCBIfam" id="TIGR00675">
    <property type="entry name" value="dcm"/>
    <property type="match status" value="1"/>
</dbReference>
<evidence type="ECO:0000256" key="8">
    <source>
        <dbReference type="RuleBase" id="RU000417"/>
    </source>
</evidence>
<name>A0A1B1S8W2_9BACT</name>
<keyword evidence="1 6" id="KW-0489">Methyltransferase</keyword>
<evidence type="ECO:0000313" key="9">
    <source>
        <dbReference type="EMBL" id="ANU63223.1"/>
    </source>
</evidence>
<dbReference type="SUPFAM" id="SSF53335">
    <property type="entry name" value="S-adenosyl-L-methionine-dependent methyltransferases"/>
    <property type="match status" value="1"/>
</dbReference>
<proteinExistence type="inferred from homology"/>
<dbReference type="Gene3D" id="3.40.50.150">
    <property type="entry name" value="Vaccinia Virus protein VP39"/>
    <property type="match status" value="1"/>
</dbReference>
<dbReference type="InterPro" id="IPR050390">
    <property type="entry name" value="C5-Methyltransferase"/>
</dbReference>
<evidence type="ECO:0000256" key="2">
    <source>
        <dbReference type="ARBA" id="ARBA00022679"/>
    </source>
</evidence>
<keyword evidence="4" id="KW-0680">Restriction system</keyword>
<dbReference type="GO" id="GO:0044027">
    <property type="term" value="P:negative regulation of gene expression via chromosomal CpG island methylation"/>
    <property type="evidence" value="ECO:0007669"/>
    <property type="project" value="TreeGrafter"/>
</dbReference>
<accession>A0A1B1S8W2</accession>
<dbReference type="GeneID" id="65536296"/>
<dbReference type="OrthoDB" id="32195at2"/>
<dbReference type="PROSITE" id="PS00094">
    <property type="entry name" value="C5_MTASE_1"/>
    <property type="match status" value="1"/>
</dbReference>
<dbReference type="EC" id="2.1.1.37" evidence="8"/>
<evidence type="ECO:0000256" key="3">
    <source>
        <dbReference type="ARBA" id="ARBA00022691"/>
    </source>
</evidence>
<dbReference type="KEGG" id="pary:A4V02_05460"/>
<dbReference type="InterPro" id="IPR029063">
    <property type="entry name" value="SAM-dependent_MTases_sf"/>
</dbReference>
<dbReference type="GO" id="GO:0009307">
    <property type="term" value="P:DNA restriction-modification system"/>
    <property type="evidence" value="ECO:0007669"/>
    <property type="project" value="UniProtKB-KW"/>
</dbReference>